<gene>
    <name evidence="2" type="ORF">EJP82_23730</name>
</gene>
<organism evidence="2 3">
    <name type="scientific">Paenibacillus anaericanus</name>
    <dbReference type="NCBI Taxonomy" id="170367"/>
    <lineage>
        <taxon>Bacteria</taxon>
        <taxon>Bacillati</taxon>
        <taxon>Bacillota</taxon>
        <taxon>Bacilli</taxon>
        <taxon>Bacillales</taxon>
        <taxon>Paenibacillaceae</taxon>
        <taxon>Paenibacillus</taxon>
    </lineage>
</organism>
<dbReference type="Proteomes" id="UP000279446">
    <property type="component" value="Unassembled WGS sequence"/>
</dbReference>
<accession>A0A3S1EAG1</accession>
<dbReference type="EMBL" id="RZNY01000031">
    <property type="protein sequence ID" value="RUT41377.1"/>
    <property type="molecule type" value="Genomic_DNA"/>
</dbReference>
<sequence>MASKPKIKIFDHTELRNEIDKATELVSQVDLAEWAIRVARQVLPYLEQEFSNNEKITNGFKVNELWQIGEATVYQVRQAGFKVEVH</sequence>
<feature type="domain" description="Imm-5-like" evidence="1">
    <location>
        <begin position="23"/>
        <end position="83"/>
    </location>
</feature>
<dbReference type="Pfam" id="PF21805">
    <property type="entry name" value="Imm5_like"/>
    <property type="match status" value="1"/>
</dbReference>
<name>A0A3S1EAG1_9BACL</name>
<evidence type="ECO:0000313" key="2">
    <source>
        <dbReference type="EMBL" id="RUT41377.1"/>
    </source>
</evidence>
<comment type="caution">
    <text evidence="2">The sequence shown here is derived from an EMBL/GenBank/DDBJ whole genome shotgun (WGS) entry which is preliminary data.</text>
</comment>
<dbReference type="AlphaFoldDB" id="A0A3S1EAG1"/>
<evidence type="ECO:0000313" key="3">
    <source>
        <dbReference type="Proteomes" id="UP000279446"/>
    </source>
</evidence>
<dbReference type="OrthoDB" id="2222991at2"/>
<dbReference type="RefSeq" id="WP_127194541.1">
    <property type="nucleotide sequence ID" value="NZ_RZNY01000031.1"/>
</dbReference>
<dbReference type="InterPro" id="IPR048667">
    <property type="entry name" value="Imm5-like"/>
</dbReference>
<evidence type="ECO:0000259" key="1">
    <source>
        <dbReference type="Pfam" id="PF21805"/>
    </source>
</evidence>
<protein>
    <recommendedName>
        <fullName evidence="1">Imm-5-like domain-containing protein</fullName>
    </recommendedName>
</protein>
<reference evidence="2 3" key="1">
    <citation type="submission" date="2018-12" db="EMBL/GenBank/DDBJ databases">
        <authorList>
            <person name="Sun L."/>
            <person name="Chen Z."/>
        </authorList>
    </citation>
    <scope>NUCLEOTIDE SEQUENCE [LARGE SCALE GENOMIC DNA]</scope>
    <source>
        <strain evidence="2 3">DSM 15890</strain>
    </source>
</reference>
<proteinExistence type="predicted"/>
<keyword evidence="3" id="KW-1185">Reference proteome</keyword>